<keyword evidence="2" id="KW-1185">Reference proteome</keyword>
<sequence>MVVRPLLLVLSLSMGDEYPASDSASHLVIVIKWWIMNFLYLQYSSWRWFSVVVVNSRCFLVI</sequence>
<evidence type="ECO:0000313" key="2">
    <source>
        <dbReference type="Proteomes" id="UP000823674"/>
    </source>
</evidence>
<name>A0ABQ7LMB4_BRACM</name>
<reference evidence="1 2" key="1">
    <citation type="submission" date="2021-03" db="EMBL/GenBank/DDBJ databases">
        <authorList>
            <person name="King G.J."/>
            <person name="Bancroft I."/>
            <person name="Baten A."/>
            <person name="Bloomfield J."/>
            <person name="Borpatragohain P."/>
            <person name="He Z."/>
            <person name="Irish N."/>
            <person name="Irwin J."/>
            <person name="Liu K."/>
            <person name="Mauleon R.P."/>
            <person name="Moore J."/>
            <person name="Morris R."/>
            <person name="Ostergaard L."/>
            <person name="Wang B."/>
            <person name="Wells R."/>
        </authorList>
    </citation>
    <scope>NUCLEOTIDE SEQUENCE [LARGE SCALE GENOMIC DNA]</scope>
    <source>
        <strain evidence="1">R-o-18</strain>
        <tissue evidence="1">Leaf</tissue>
    </source>
</reference>
<protein>
    <recommendedName>
        <fullName evidence="3">Secreted protein</fullName>
    </recommendedName>
</protein>
<proteinExistence type="predicted"/>
<evidence type="ECO:0000313" key="1">
    <source>
        <dbReference type="EMBL" id="KAG5387691.1"/>
    </source>
</evidence>
<feature type="non-terminal residue" evidence="1">
    <location>
        <position position="62"/>
    </location>
</feature>
<organism evidence="1 2">
    <name type="scientific">Brassica rapa subsp. trilocularis</name>
    <dbReference type="NCBI Taxonomy" id="1813537"/>
    <lineage>
        <taxon>Eukaryota</taxon>
        <taxon>Viridiplantae</taxon>
        <taxon>Streptophyta</taxon>
        <taxon>Embryophyta</taxon>
        <taxon>Tracheophyta</taxon>
        <taxon>Spermatophyta</taxon>
        <taxon>Magnoliopsida</taxon>
        <taxon>eudicotyledons</taxon>
        <taxon>Gunneridae</taxon>
        <taxon>Pentapetalae</taxon>
        <taxon>rosids</taxon>
        <taxon>malvids</taxon>
        <taxon>Brassicales</taxon>
        <taxon>Brassicaceae</taxon>
        <taxon>Brassiceae</taxon>
        <taxon>Brassica</taxon>
    </lineage>
</organism>
<evidence type="ECO:0008006" key="3">
    <source>
        <dbReference type="Google" id="ProtNLM"/>
    </source>
</evidence>
<dbReference type="EMBL" id="JADBGQ010000007">
    <property type="protein sequence ID" value="KAG5387691.1"/>
    <property type="molecule type" value="Genomic_DNA"/>
</dbReference>
<accession>A0ABQ7LMB4</accession>
<dbReference type="Proteomes" id="UP000823674">
    <property type="component" value="Chromosome A08"/>
</dbReference>
<gene>
    <name evidence="1" type="primary">A08g500090.1_BraROA</name>
    <name evidence="1" type="ORF">IGI04_029232</name>
</gene>
<comment type="caution">
    <text evidence="1">The sequence shown here is derived from an EMBL/GenBank/DDBJ whole genome shotgun (WGS) entry which is preliminary data.</text>
</comment>